<reference evidence="1" key="1">
    <citation type="journal article" date="2020" name="Stud. Mycol.">
        <title>101 Dothideomycetes genomes: a test case for predicting lifestyles and emergence of pathogens.</title>
        <authorList>
            <person name="Haridas S."/>
            <person name="Albert R."/>
            <person name="Binder M."/>
            <person name="Bloem J."/>
            <person name="Labutti K."/>
            <person name="Salamov A."/>
            <person name="Andreopoulos B."/>
            <person name="Baker S."/>
            <person name="Barry K."/>
            <person name="Bills G."/>
            <person name="Bluhm B."/>
            <person name="Cannon C."/>
            <person name="Castanera R."/>
            <person name="Culley D."/>
            <person name="Daum C."/>
            <person name="Ezra D."/>
            <person name="Gonzalez J."/>
            <person name="Henrissat B."/>
            <person name="Kuo A."/>
            <person name="Liang C."/>
            <person name="Lipzen A."/>
            <person name="Lutzoni F."/>
            <person name="Magnuson J."/>
            <person name="Mondo S."/>
            <person name="Nolan M."/>
            <person name="Ohm R."/>
            <person name="Pangilinan J."/>
            <person name="Park H.-J."/>
            <person name="Ramirez L."/>
            <person name="Alfaro M."/>
            <person name="Sun H."/>
            <person name="Tritt A."/>
            <person name="Yoshinaga Y."/>
            <person name="Zwiers L.-H."/>
            <person name="Turgeon B."/>
            <person name="Goodwin S."/>
            <person name="Spatafora J."/>
            <person name="Crous P."/>
            <person name="Grigoriev I."/>
        </authorList>
    </citation>
    <scope>NUCLEOTIDE SEQUENCE</scope>
    <source>
        <strain evidence="1">ATCC 200398</strain>
    </source>
</reference>
<dbReference type="Proteomes" id="UP000799755">
    <property type="component" value="Unassembled WGS sequence"/>
</dbReference>
<protein>
    <submittedName>
        <fullName evidence="1">Uncharacterized protein</fullName>
    </submittedName>
</protein>
<proteinExistence type="predicted"/>
<organism evidence="1 2">
    <name type="scientific">Lindgomyces ingoldianus</name>
    <dbReference type="NCBI Taxonomy" id="673940"/>
    <lineage>
        <taxon>Eukaryota</taxon>
        <taxon>Fungi</taxon>
        <taxon>Dikarya</taxon>
        <taxon>Ascomycota</taxon>
        <taxon>Pezizomycotina</taxon>
        <taxon>Dothideomycetes</taxon>
        <taxon>Pleosporomycetidae</taxon>
        <taxon>Pleosporales</taxon>
        <taxon>Lindgomycetaceae</taxon>
        <taxon>Lindgomyces</taxon>
    </lineage>
</organism>
<dbReference type="EMBL" id="MU003518">
    <property type="protein sequence ID" value="KAF2467994.1"/>
    <property type="molecule type" value="Genomic_DNA"/>
</dbReference>
<comment type="caution">
    <text evidence="1">The sequence shown here is derived from an EMBL/GenBank/DDBJ whole genome shotgun (WGS) entry which is preliminary data.</text>
</comment>
<evidence type="ECO:0000313" key="2">
    <source>
        <dbReference type="Proteomes" id="UP000799755"/>
    </source>
</evidence>
<accession>A0ACB6QLY7</accession>
<evidence type="ECO:0000313" key="1">
    <source>
        <dbReference type="EMBL" id="KAF2467994.1"/>
    </source>
</evidence>
<name>A0ACB6QLY7_9PLEO</name>
<gene>
    <name evidence="1" type="ORF">BDR25DRAFT_358250</name>
</gene>
<keyword evidence="2" id="KW-1185">Reference proteome</keyword>
<sequence length="178" mass="19969">MEGRLPQIPESSLEGDNADVAEKDSDISNTLFWLYIRDVESFAYRLQVFEGELFFRILDRIGQACEDCEDEEAYSVLRNCCSAYGAMSALGCLATYRSQCVINGRVNGTRCKAWLPLSSELRILKHARIILLSTLDLESPFHTSPQPELTLSNIAHRTKPNLPRAQNGQLSVPTMTLL</sequence>